<dbReference type="RefSeq" id="WP_390234330.1">
    <property type="nucleotide sequence ID" value="NZ_JBHSWI010000001.1"/>
</dbReference>
<dbReference type="InterPro" id="IPR000014">
    <property type="entry name" value="PAS"/>
</dbReference>
<dbReference type="InterPro" id="IPR003594">
    <property type="entry name" value="HATPase_dom"/>
</dbReference>
<dbReference type="SMART" id="SM00086">
    <property type="entry name" value="PAC"/>
    <property type="match status" value="2"/>
</dbReference>
<evidence type="ECO:0000256" key="4">
    <source>
        <dbReference type="ARBA" id="ARBA00022679"/>
    </source>
</evidence>
<dbReference type="PANTHER" id="PTHR43047:SF72">
    <property type="entry name" value="OSMOSENSING HISTIDINE PROTEIN KINASE SLN1"/>
    <property type="match status" value="1"/>
</dbReference>
<sequence length="840" mass="92615">MMSTTQETEEARLAALEHYALDELPHDPAYDDIARLAAAVTNSPIAYVSVLEPGGVRILGAHGFEPEAEVARDTLPCELTVDADGVYQIPDARRDPDYGMNGIPFAGRSFRFYGGAPVLTPHSISIGCLAVLDTTARRLSPSQIDSLESLSHMVTTRLELSVRVRQRDTATRARQRVETALTMERNFVSAVLDTVGALVVVFDTAGRIVRFNRACEIISGYNSSELLGKYAWERLIPEEDVPSYIESFERIRNGDFPTAYENFWTAADGTRRRISWSATALVDTLGEVAFIIATGIDVTVQRVAESSIRESEAKYRQIVEGSLGMVCTHDLDGVILSINDFGAQLGGRRVEEVIGRPLTSLMDPFYVHEMEQYLKELLRDGESSGLLHLQRPDGSMRVVAYRNRLVEPKDAPRYVLGFGVDITEQIRAEDQLRSLIRQSNSVLESVGDGIYGIDLQGRCTIVNNVAAQMLGYRPEEMIGRNMHELIHHSRVDGTYYPSNECPVEGSLKNRNSMRVANEVFWRKDGSCFPVEYVARPLIEAIDPAISQVETAAANDTLALQSSTGVQITPLHTATSGAPANPRAQARAVGVVVAFTDISERNQLDRMKDEFISTVSHELRTPLTSLRAALGLIGGGALQDRPEKMKQMMDIAIGNTDRLVRLVNDILDLERIGSGKAELHAIQCNISELFDRATQLLQATAHKANVRFRMEPNDVTVWADPDRILQTLTNLLSNAVKFSPAAANLPSEIRLTASYISPDEALIEIEDHGRGIPVDKLQQIFERFKQVDASDSRAMGGTGLGLAICRSIVHQHGGHIWATSVLGEGSTFHFTLPTHPHGHIR</sequence>
<dbReference type="PROSITE" id="PS50112">
    <property type="entry name" value="PAS"/>
    <property type="match status" value="3"/>
</dbReference>
<evidence type="ECO:0000259" key="6">
    <source>
        <dbReference type="PROSITE" id="PS50109"/>
    </source>
</evidence>
<feature type="domain" description="PAC" evidence="8">
    <location>
        <begin position="383"/>
        <end position="434"/>
    </location>
</feature>
<keyword evidence="4" id="KW-0808">Transferase</keyword>
<dbReference type="Pfam" id="PF02518">
    <property type="entry name" value="HATPase_c"/>
    <property type="match status" value="1"/>
</dbReference>
<dbReference type="PROSITE" id="PS50113">
    <property type="entry name" value="PAC"/>
    <property type="match status" value="2"/>
</dbReference>
<keyword evidence="3" id="KW-0597">Phosphoprotein</keyword>
<evidence type="ECO:0000256" key="2">
    <source>
        <dbReference type="ARBA" id="ARBA00012438"/>
    </source>
</evidence>
<dbReference type="SUPFAM" id="SSF47384">
    <property type="entry name" value="Homodimeric domain of signal transducing histidine kinase"/>
    <property type="match status" value="1"/>
</dbReference>
<dbReference type="Gene3D" id="3.30.450.20">
    <property type="entry name" value="PAS domain"/>
    <property type="match status" value="3"/>
</dbReference>
<dbReference type="InterPro" id="IPR013656">
    <property type="entry name" value="PAS_4"/>
</dbReference>
<feature type="domain" description="PAS" evidence="7">
    <location>
        <begin position="311"/>
        <end position="381"/>
    </location>
</feature>
<dbReference type="CDD" id="cd00130">
    <property type="entry name" value="PAS"/>
    <property type="match status" value="3"/>
</dbReference>
<dbReference type="PROSITE" id="PS50109">
    <property type="entry name" value="HIS_KIN"/>
    <property type="match status" value="1"/>
</dbReference>
<dbReference type="InterPro" id="IPR004358">
    <property type="entry name" value="Sig_transdc_His_kin-like_C"/>
</dbReference>
<dbReference type="InterPro" id="IPR013767">
    <property type="entry name" value="PAS_fold"/>
</dbReference>
<dbReference type="Gene3D" id="3.30.565.10">
    <property type="entry name" value="Histidine kinase-like ATPase, C-terminal domain"/>
    <property type="match status" value="1"/>
</dbReference>
<dbReference type="SUPFAM" id="SSF55785">
    <property type="entry name" value="PYP-like sensor domain (PAS domain)"/>
    <property type="match status" value="3"/>
</dbReference>
<dbReference type="Pfam" id="PF08448">
    <property type="entry name" value="PAS_4"/>
    <property type="match status" value="2"/>
</dbReference>
<dbReference type="SMART" id="SM00388">
    <property type="entry name" value="HisKA"/>
    <property type="match status" value="1"/>
</dbReference>
<dbReference type="EMBL" id="JBHSWI010000001">
    <property type="protein sequence ID" value="MFC6645109.1"/>
    <property type="molecule type" value="Genomic_DNA"/>
</dbReference>
<dbReference type="NCBIfam" id="TIGR00229">
    <property type="entry name" value="sensory_box"/>
    <property type="match status" value="3"/>
</dbReference>
<dbReference type="SMART" id="SM00387">
    <property type="entry name" value="HATPase_c"/>
    <property type="match status" value="1"/>
</dbReference>
<dbReference type="SMART" id="SM00091">
    <property type="entry name" value="PAS"/>
    <property type="match status" value="3"/>
</dbReference>
<dbReference type="EC" id="2.7.13.3" evidence="2"/>
<organism evidence="9 10">
    <name type="scientific">Granulicella cerasi</name>
    <dbReference type="NCBI Taxonomy" id="741063"/>
    <lineage>
        <taxon>Bacteria</taxon>
        <taxon>Pseudomonadati</taxon>
        <taxon>Acidobacteriota</taxon>
        <taxon>Terriglobia</taxon>
        <taxon>Terriglobales</taxon>
        <taxon>Acidobacteriaceae</taxon>
        <taxon>Granulicella</taxon>
    </lineage>
</organism>
<feature type="domain" description="PAS" evidence="7">
    <location>
        <begin position="184"/>
        <end position="255"/>
    </location>
</feature>
<evidence type="ECO:0000313" key="9">
    <source>
        <dbReference type="EMBL" id="MFC6645109.1"/>
    </source>
</evidence>
<feature type="domain" description="PAC" evidence="8">
    <location>
        <begin position="258"/>
        <end position="310"/>
    </location>
</feature>
<dbReference type="SUPFAM" id="SSF55874">
    <property type="entry name" value="ATPase domain of HSP90 chaperone/DNA topoisomerase II/histidine kinase"/>
    <property type="match status" value="1"/>
</dbReference>
<feature type="domain" description="Histidine kinase" evidence="6">
    <location>
        <begin position="613"/>
        <end position="835"/>
    </location>
</feature>
<evidence type="ECO:0000259" key="7">
    <source>
        <dbReference type="PROSITE" id="PS50112"/>
    </source>
</evidence>
<evidence type="ECO:0000259" key="8">
    <source>
        <dbReference type="PROSITE" id="PS50113"/>
    </source>
</evidence>
<dbReference type="InterPro" id="IPR003661">
    <property type="entry name" value="HisK_dim/P_dom"/>
</dbReference>
<feature type="domain" description="PAS" evidence="7">
    <location>
        <begin position="442"/>
        <end position="487"/>
    </location>
</feature>
<dbReference type="InterPro" id="IPR001610">
    <property type="entry name" value="PAC"/>
</dbReference>
<dbReference type="CDD" id="cd00082">
    <property type="entry name" value="HisKA"/>
    <property type="match status" value="1"/>
</dbReference>
<protein>
    <recommendedName>
        <fullName evidence="2">histidine kinase</fullName>
        <ecNumber evidence="2">2.7.13.3</ecNumber>
    </recommendedName>
</protein>
<dbReference type="Gene3D" id="1.10.287.130">
    <property type="match status" value="1"/>
</dbReference>
<dbReference type="InterPro" id="IPR035965">
    <property type="entry name" value="PAS-like_dom_sf"/>
</dbReference>
<dbReference type="InterPro" id="IPR005467">
    <property type="entry name" value="His_kinase_dom"/>
</dbReference>
<dbReference type="InterPro" id="IPR036890">
    <property type="entry name" value="HATPase_C_sf"/>
</dbReference>
<gene>
    <name evidence="9" type="ORF">ACFQBQ_05775</name>
</gene>
<keyword evidence="5" id="KW-0418">Kinase</keyword>
<name>A0ABW1Z7F4_9BACT</name>
<dbReference type="SUPFAM" id="SSF55781">
    <property type="entry name" value="GAF domain-like"/>
    <property type="match status" value="1"/>
</dbReference>
<evidence type="ECO:0000256" key="1">
    <source>
        <dbReference type="ARBA" id="ARBA00000085"/>
    </source>
</evidence>
<dbReference type="InterPro" id="IPR036097">
    <property type="entry name" value="HisK_dim/P_sf"/>
</dbReference>
<dbReference type="PANTHER" id="PTHR43047">
    <property type="entry name" value="TWO-COMPONENT HISTIDINE PROTEIN KINASE"/>
    <property type="match status" value="1"/>
</dbReference>
<dbReference type="Pfam" id="PF00989">
    <property type="entry name" value="PAS"/>
    <property type="match status" value="1"/>
</dbReference>
<dbReference type="InterPro" id="IPR000700">
    <property type="entry name" value="PAS-assoc_C"/>
</dbReference>
<comment type="caution">
    <text evidence="9">The sequence shown here is derived from an EMBL/GenBank/DDBJ whole genome shotgun (WGS) entry which is preliminary data.</text>
</comment>
<dbReference type="PRINTS" id="PR00344">
    <property type="entry name" value="BCTRLSENSOR"/>
</dbReference>
<dbReference type="CDD" id="cd16922">
    <property type="entry name" value="HATPase_EvgS-ArcB-TorS-like"/>
    <property type="match status" value="1"/>
</dbReference>
<dbReference type="Gene3D" id="3.30.450.40">
    <property type="match status" value="1"/>
</dbReference>
<evidence type="ECO:0000256" key="3">
    <source>
        <dbReference type="ARBA" id="ARBA00022553"/>
    </source>
</evidence>
<evidence type="ECO:0000313" key="10">
    <source>
        <dbReference type="Proteomes" id="UP001596391"/>
    </source>
</evidence>
<evidence type="ECO:0000256" key="5">
    <source>
        <dbReference type="ARBA" id="ARBA00022777"/>
    </source>
</evidence>
<dbReference type="Proteomes" id="UP001596391">
    <property type="component" value="Unassembled WGS sequence"/>
</dbReference>
<dbReference type="InterPro" id="IPR029016">
    <property type="entry name" value="GAF-like_dom_sf"/>
</dbReference>
<reference evidence="10" key="1">
    <citation type="journal article" date="2019" name="Int. J. Syst. Evol. Microbiol.">
        <title>The Global Catalogue of Microorganisms (GCM) 10K type strain sequencing project: providing services to taxonomists for standard genome sequencing and annotation.</title>
        <authorList>
            <consortium name="The Broad Institute Genomics Platform"/>
            <consortium name="The Broad Institute Genome Sequencing Center for Infectious Disease"/>
            <person name="Wu L."/>
            <person name="Ma J."/>
        </authorList>
    </citation>
    <scope>NUCLEOTIDE SEQUENCE [LARGE SCALE GENOMIC DNA]</scope>
    <source>
        <strain evidence="10">CGMCC 1.16026</strain>
    </source>
</reference>
<proteinExistence type="predicted"/>
<keyword evidence="10" id="KW-1185">Reference proteome</keyword>
<dbReference type="Pfam" id="PF00512">
    <property type="entry name" value="HisKA"/>
    <property type="match status" value="1"/>
</dbReference>
<comment type="catalytic activity">
    <reaction evidence="1">
        <text>ATP + protein L-histidine = ADP + protein N-phospho-L-histidine.</text>
        <dbReference type="EC" id="2.7.13.3"/>
    </reaction>
</comment>
<accession>A0ABW1Z7F4</accession>